<comment type="caution">
    <text evidence="3">The sequence shown here is derived from an EMBL/GenBank/DDBJ whole genome shotgun (WGS) entry which is preliminary data.</text>
</comment>
<reference evidence="3 4" key="1">
    <citation type="submission" date="2018-10" db="EMBL/GenBank/DDBJ databases">
        <title>Genomic Encyclopedia of Type Strains, Phase IV (KMG-IV): sequencing the most valuable type-strain genomes for metagenomic binning, comparative biology and taxonomic classification.</title>
        <authorList>
            <person name="Goeker M."/>
        </authorList>
    </citation>
    <scope>NUCLEOTIDE SEQUENCE [LARGE SCALE GENOMIC DNA]</scope>
    <source>
        <strain evidence="3 4">DSM 4734</strain>
    </source>
</reference>
<dbReference type="PANTHER" id="PTHR43798:SF33">
    <property type="entry name" value="HYDROLASE, PUTATIVE (AFU_ORTHOLOGUE AFUA_2G14860)-RELATED"/>
    <property type="match status" value="1"/>
</dbReference>
<proteinExistence type="predicted"/>
<dbReference type="InterPro" id="IPR000073">
    <property type="entry name" value="AB_hydrolase_1"/>
</dbReference>
<dbReference type="PANTHER" id="PTHR43798">
    <property type="entry name" value="MONOACYLGLYCEROL LIPASE"/>
    <property type="match status" value="1"/>
</dbReference>
<keyword evidence="1" id="KW-0812">Transmembrane</keyword>
<organism evidence="3 4">
    <name type="scientific">Maricaulis maris</name>
    <dbReference type="NCBI Taxonomy" id="74318"/>
    <lineage>
        <taxon>Bacteria</taxon>
        <taxon>Pseudomonadati</taxon>
        <taxon>Pseudomonadota</taxon>
        <taxon>Alphaproteobacteria</taxon>
        <taxon>Maricaulales</taxon>
        <taxon>Maricaulaceae</taxon>
        <taxon>Maricaulis</taxon>
    </lineage>
</organism>
<dbReference type="AlphaFoldDB" id="A0A495DL74"/>
<gene>
    <name evidence="3" type="ORF">C7435_0123</name>
</gene>
<evidence type="ECO:0000259" key="2">
    <source>
        <dbReference type="Pfam" id="PF12697"/>
    </source>
</evidence>
<protein>
    <submittedName>
        <fullName evidence="3">Pimeloyl-ACP methyl ester carboxylesterase</fullName>
    </submittedName>
</protein>
<sequence>MVLTDPVLISSVAALAILAGFAIWAARRAVKRIETRFPPRADFITIDGTRLHVRRTGPTDGSAVLVLHGAASNLEEPYLALADSLADQSVIWLDRPGLGWSERPAGPWSPQTEAALIARLLETLDCGPVTVIGHSWGGAIAMRLAMDHPAQVKGLVLIAPALSAWIGDAAWFNAASFWPVLGPLITHVIVPLTGEAQARRGVASAFHPEPVPEAYVERSALPLLLRPRTWRANSRDMMRVNFHLEAQEDRYEDIDQPVEILLARADTVLWSHRHGGMVAERMPRARVHWISGAGHNLHHHHPERVAKAVADIRQRAADLSGKAAMTGPAA</sequence>
<dbReference type="GO" id="GO:0016020">
    <property type="term" value="C:membrane"/>
    <property type="evidence" value="ECO:0007669"/>
    <property type="project" value="TreeGrafter"/>
</dbReference>
<dbReference type="InterPro" id="IPR000639">
    <property type="entry name" value="Epox_hydrolase-like"/>
</dbReference>
<feature type="domain" description="AB hydrolase-1" evidence="2">
    <location>
        <begin position="64"/>
        <end position="308"/>
    </location>
</feature>
<dbReference type="PRINTS" id="PR00111">
    <property type="entry name" value="ABHYDROLASE"/>
</dbReference>
<dbReference type="EMBL" id="RBIM01000001">
    <property type="protein sequence ID" value="RKR03686.1"/>
    <property type="molecule type" value="Genomic_DNA"/>
</dbReference>
<dbReference type="Pfam" id="PF12697">
    <property type="entry name" value="Abhydrolase_6"/>
    <property type="match status" value="1"/>
</dbReference>
<evidence type="ECO:0000313" key="3">
    <source>
        <dbReference type="EMBL" id="RKR03686.1"/>
    </source>
</evidence>
<accession>A0A495DL74</accession>
<feature type="transmembrane region" description="Helical" evidence="1">
    <location>
        <begin position="6"/>
        <end position="26"/>
    </location>
</feature>
<evidence type="ECO:0000313" key="4">
    <source>
        <dbReference type="Proteomes" id="UP000273675"/>
    </source>
</evidence>
<dbReference type="GO" id="GO:0046464">
    <property type="term" value="P:acylglycerol catabolic process"/>
    <property type="evidence" value="ECO:0007669"/>
    <property type="project" value="TreeGrafter"/>
</dbReference>
<dbReference type="GO" id="GO:0047372">
    <property type="term" value="F:monoacylglycerol lipase activity"/>
    <property type="evidence" value="ECO:0007669"/>
    <property type="project" value="TreeGrafter"/>
</dbReference>
<dbReference type="Gene3D" id="3.40.50.1820">
    <property type="entry name" value="alpha/beta hydrolase"/>
    <property type="match status" value="1"/>
</dbReference>
<name>A0A495DL74_9PROT</name>
<dbReference type="PRINTS" id="PR00412">
    <property type="entry name" value="EPOXHYDRLASE"/>
</dbReference>
<dbReference type="Proteomes" id="UP000273675">
    <property type="component" value="Unassembled WGS sequence"/>
</dbReference>
<dbReference type="InterPro" id="IPR050266">
    <property type="entry name" value="AB_hydrolase_sf"/>
</dbReference>
<dbReference type="SUPFAM" id="SSF53474">
    <property type="entry name" value="alpha/beta-Hydrolases"/>
    <property type="match status" value="1"/>
</dbReference>
<evidence type="ECO:0000256" key="1">
    <source>
        <dbReference type="SAM" id="Phobius"/>
    </source>
</evidence>
<keyword evidence="1" id="KW-1133">Transmembrane helix</keyword>
<dbReference type="InterPro" id="IPR029058">
    <property type="entry name" value="AB_hydrolase_fold"/>
</dbReference>
<dbReference type="RefSeq" id="WP_233350638.1">
    <property type="nucleotide sequence ID" value="NZ_RBIM01000001.1"/>
</dbReference>
<keyword evidence="1" id="KW-0472">Membrane</keyword>